<protein>
    <recommendedName>
        <fullName evidence="4">Secreted protein</fullName>
    </recommendedName>
</protein>
<evidence type="ECO:0000313" key="3">
    <source>
        <dbReference type="Proteomes" id="UP000800092"/>
    </source>
</evidence>
<evidence type="ECO:0000313" key="2">
    <source>
        <dbReference type="EMBL" id="KAF2234727.1"/>
    </source>
</evidence>
<proteinExistence type="predicted"/>
<feature type="chain" id="PRO_5025477822" description="Secreted protein" evidence="1">
    <location>
        <begin position="23"/>
        <end position="73"/>
    </location>
</feature>
<evidence type="ECO:0000256" key="1">
    <source>
        <dbReference type="SAM" id="SignalP"/>
    </source>
</evidence>
<dbReference type="Proteomes" id="UP000800092">
    <property type="component" value="Unassembled WGS sequence"/>
</dbReference>
<dbReference type="EMBL" id="ML991796">
    <property type="protein sequence ID" value="KAF2234727.1"/>
    <property type="molecule type" value="Genomic_DNA"/>
</dbReference>
<organism evidence="2 3">
    <name type="scientific">Viridothelium virens</name>
    <name type="common">Speckled blister lichen</name>
    <name type="synonym">Trypethelium virens</name>
    <dbReference type="NCBI Taxonomy" id="1048519"/>
    <lineage>
        <taxon>Eukaryota</taxon>
        <taxon>Fungi</taxon>
        <taxon>Dikarya</taxon>
        <taxon>Ascomycota</taxon>
        <taxon>Pezizomycotina</taxon>
        <taxon>Dothideomycetes</taxon>
        <taxon>Dothideomycetes incertae sedis</taxon>
        <taxon>Trypetheliales</taxon>
        <taxon>Trypetheliaceae</taxon>
        <taxon>Viridothelium</taxon>
    </lineage>
</organism>
<accession>A0A6A6H9Q8</accession>
<keyword evidence="3" id="KW-1185">Reference proteome</keyword>
<reference evidence="2" key="1">
    <citation type="journal article" date="2020" name="Stud. Mycol.">
        <title>101 Dothideomycetes genomes: a test case for predicting lifestyles and emergence of pathogens.</title>
        <authorList>
            <person name="Haridas S."/>
            <person name="Albert R."/>
            <person name="Binder M."/>
            <person name="Bloem J."/>
            <person name="Labutti K."/>
            <person name="Salamov A."/>
            <person name="Andreopoulos B."/>
            <person name="Baker S."/>
            <person name="Barry K."/>
            <person name="Bills G."/>
            <person name="Bluhm B."/>
            <person name="Cannon C."/>
            <person name="Castanera R."/>
            <person name="Culley D."/>
            <person name="Daum C."/>
            <person name="Ezra D."/>
            <person name="Gonzalez J."/>
            <person name="Henrissat B."/>
            <person name="Kuo A."/>
            <person name="Liang C."/>
            <person name="Lipzen A."/>
            <person name="Lutzoni F."/>
            <person name="Magnuson J."/>
            <person name="Mondo S."/>
            <person name="Nolan M."/>
            <person name="Ohm R."/>
            <person name="Pangilinan J."/>
            <person name="Park H.-J."/>
            <person name="Ramirez L."/>
            <person name="Alfaro M."/>
            <person name="Sun H."/>
            <person name="Tritt A."/>
            <person name="Yoshinaga Y."/>
            <person name="Zwiers L.-H."/>
            <person name="Turgeon B."/>
            <person name="Goodwin S."/>
            <person name="Spatafora J."/>
            <person name="Crous P."/>
            <person name="Grigoriev I."/>
        </authorList>
    </citation>
    <scope>NUCLEOTIDE SEQUENCE</scope>
    <source>
        <strain evidence="2">Tuck. ex Michener</strain>
    </source>
</reference>
<keyword evidence="1" id="KW-0732">Signal</keyword>
<feature type="signal peptide" evidence="1">
    <location>
        <begin position="1"/>
        <end position="22"/>
    </location>
</feature>
<gene>
    <name evidence="2" type="ORF">EV356DRAFT_501294</name>
</gene>
<sequence>MNHLRVVLSSFLAAWRTARYQAQTVLCQDRKKLGPLLRGDWGRRATVDTKHGKERPREDDAEHIPVCRWLHIC</sequence>
<dbReference type="AlphaFoldDB" id="A0A6A6H9Q8"/>
<name>A0A6A6H9Q8_VIRVR</name>
<evidence type="ECO:0008006" key="4">
    <source>
        <dbReference type="Google" id="ProtNLM"/>
    </source>
</evidence>